<evidence type="ECO:0000256" key="6">
    <source>
        <dbReference type="ARBA" id="ARBA00022989"/>
    </source>
</evidence>
<evidence type="ECO:0000256" key="5">
    <source>
        <dbReference type="ARBA" id="ARBA00022729"/>
    </source>
</evidence>
<dbReference type="InterPro" id="IPR017981">
    <property type="entry name" value="GPCR_2-like_7TM"/>
</dbReference>
<dbReference type="InterPro" id="IPR017983">
    <property type="entry name" value="GPCR_2_secretin-like_CS"/>
</dbReference>
<feature type="region of interest" description="Disordered" evidence="12">
    <location>
        <begin position="1032"/>
        <end position="1078"/>
    </location>
</feature>
<feature type="domain" description="SUEL-type lectin" evidence="17">
    <location>
        <begin position="40"/>
        <end position="129"/>
    </location>
</feature>
<dbReference type="SUPFAM" id="SSF81321">
    <property type="entry name" value="Family A G protein-coupled receptor-like"/>
    <property type="match status" value="1"/>
</dbReference>
<feature type="region of interest" description="Disordered" evidence="12">
    <location>
        <begin position="914"/>
        <end position="936"/>
    </location>
</feature>
<reference evidence="20" key="1">
    <citation type="submission" date="2025-08" db="UniProtKB">
        <authorList>
            <consortium name="RefSeq"/>
        </authorList>
    </citation>
    <scope>IDENTIFICATION</scope>
    <source>
        <tissue evidence="20">Muscle</tissue>
    </source>
</reference>
<dbReference type="GO" id="GO:0004930">
    <property type="term" value="F:G protein-coupled receptor activity"/>
    <property type="evidence" value="ECO:0007669"/>
    <property type="project" value="InterPro"/>
</dbReference>
<feature type="transmembrane region" description="Helical" evidence="13">
    <location>
        <begin position="1164"/>
        <end position="1181"/>
    </location>
</feature>
<keyword evidence="6 13" id="KW-1133">Transmembrane helix</keyword>
<evidence type="ECO:0000256" key="14">
    <source>
        <dbReference type="SAM" id="SignalP"/>
    </source>
</evidence>
<dbReference type="KEGG" id="ccar:109080050"/>
<feature type="transmembrane region" description="Helical" evidence="13">
    <location>
        <begin position="1547"/>
        <end position="1570"/>
    </location>
</feature>
<dbReference type="Proteomes" id="UP001155660">
    <property type="component" value="Chromosome B7"/>
</dbReference>
<dbReference type="PROSITE" id="PS50221">
    <property type="entry name" value="GAIN_B"/>
    <property type="match status" value="1"/>
</dbReference>
<evidence type="ECO:0000256" key="4">
    <source>
        <dbReference type="ARBA" id="ARBA00022692"/>
    </source>
</evidence>
<feature type="compositionally biased region" description="Polar residues" evidence="12">
    <location>
        <begin position="806"/>
        <end position="816"/>
    </location>
</feature>
<evidence type="ECO:0000256" key="3">
    <source>
        <dbReference type="ARBA" id="ARBA00022525"/>
    </source>
</evidence>
<name>A0A9Q9WH17_CYPCA</name>
<feature type="transmembrane region" description="Helical" evidence="13">
    <location>
        <begin position="1440"/>
        <end position="1458"/>
    </location>
</feature>
<evidence type="ECO:0000256" key="10">
    <source>
        <dbReference type="ARBA" id="ARBA00034109"/>
    </source>
</evidence>
<dbReference type="RefSeq" id="XP_042582791.1">
    <property type="nucleotide sequence ID" value="XM_042726857.1"/>
</dbReference>
<organism evidence="20">
    <name type="scientific">Cyprinus carpio</name>
    <name type="common">Common carp</name>
    <dbReference type="NCBI Taxonomy" id="7962"/>
    <lineage>
        <taxon>Eukaryota</taxon>
        <taxon>Metazoa</taxon>
        <taxon>Chordata</taxon>
        <taxon>Craniata</taxon>
        <taxon>Vertebrata</taxon>
        <taxon>Euteleostomi</taxon>
        <taxon>Actinopterygii</taxon>
        <taxon>Neopterygii</taxon>
        <taxon>Teleostei</taxon>
        <taxon>Ostariophysi</taxon>
        <taxon>Cypriniformes</taxon>
        <taxon>Cyprinidae</taxon>
        <taxon>Cyprininae</taxon>
        <taxon>Cyprinus</taxon>
    </lineage>
</organism>
<dbReference type="SMR" id="A0A9Q9WH17"/>
<keyword evidence="8 13" id="KW-0472">Membrane</keyword>
<dbReference type="InterPro" id="IPR000922">
    <property type="entry name" value="Lectin_gal-bd_dom"/>
</dbReference>
<dbReference type="PANTHER" id="PTHR23192:SF75">
    <property type="entry name" value="ADHESION G PROTEIN-COUPLED RECEPTOR L3"/>
    <property type="match status" value="1"/>
</dbReference>
<dbReference type="PROSITE" id="PS51132">
    <property type="entry name" value="OLF"/>
    <property type="match status" value="1"/>
</dbReference>
<feature type="compositionally biased region" description="Low complexity" evidence="12">
    <location>
        <begin position="1929"/>
        <end position="1941"/>
    </location>
</feature>
<accession>A0A9Q9WH17</accession>
<dbReference type="InterPro" id="IPR003112">
    <property type="entry name" value="Olfac-like_dom"/>
</dbReference>
<dbReference type="Pfam" id="PF01825">
    <property type="entry name" value="GPS"/>
    <property type="match status" value="1"/>
</dbReference>
<feature type="compositionally biased region" description="Polar residues" evidence="12">
    <location>
        <begin position="1965"/>
        <end position="1979"/>
    </location>
</feature>
<feature type="region of interest" description="Disordered" evidence="12">
    <location>
        <begin position="667"/>
        <end position="712"/>
    </location>
</feature>
<evidence type="ECO:0000256" key="12">
    <source>
        <dbReference type="SAM" id="MobiDB-lite"/>
    </source>
</evidence>
<feature type="transmembrane region" description="Helical" evidence="13">
    <location>
        <begin position="1620"/>
        <end position="1643"/>
    </location>
</feature>
<dbReference type="GO" id="GO:0007166">
    <property type="term" value="P:cell surface receptor signaling pathway"/>
    <property type="evidence" value="ECO:0007669"/>
    <property type="project" value="InterPro"/>
</dbReference>
<sequence length="2065" mass="226739">MRGGAMGVLQVLLLASVLEPATLAFSRAPVPMAVVRRELSCESYPIELRCPGTDVIMIESANYGRTDDKICDADPAQMENTRCYLPDAYKIMSQRCNNRTQCAVVAGPDAFPDPCPGTYKYLEVQYECVPYKVEQKVFLCPGLLRGVYQSEHLFESDHQSGAWCKDPLQASDKIYYMPWTPYRTDTLTEYSSKEDFIAGRPTTTYKLPHRVDGTGFVVYDGALFFNKERTRNIVKFDLRTRIKSGEAIIASANYHDTSPYRWGGKSDIDLAVDENGLWVIYATEQNNGRIVISQLNPYTLRVEGTWDTAYDKRSASNAFMICGILYVIKTVYEDDDSEATGNKIDYIYNTELSKDGYLDIPFPNSYQYIAAVDYNPRDNLLYVWNNYHVVKYTLDFGVLDNRLETSSSGNVLMDTTTTRTTTRPVTFTMTTASTSTSTTMTSSTRSPSTTPAAPRSTTTARQPAALPEVTARSDPSSVLPNIAVEFCSPVTNSSITWPKTRQGFVAKQPCPPGTIGTAVFACQGPEGLWDLQGPDLSNCSSTWVNIINQKGRPSASPLPSGGDTHLTPVSGNGSPTHDRPAGRPVRNLTPGGKRTAPLGASNKRPRNPKNSIGDRMEIKNLGEIQAQLGGTVLPPDQTNHPTSSIQAAQVTTQNRPFLVTLPPLRKEQLPDAPQKPINNTKTKRPGGRTRWLGRSGGPCVDPKVQGGTYEGPEVRQRGTVAPLKVQRTKRGPGSSGATVDRKFQGATRDRQFSKEQALWTWPVTALRNGSQAKDPQNKDTASGTALERVVAYRSLLGPARPRNRIATASGNGSGTAYRNEHRTRDTASGNCGPKERTQERASGRASGRPLDSPPRELPRARPREPAWTRAPPGKKICIGLGHSIGLWKPKNTLAPHRPADGIAHRLDCGTARSGITLGTVSGPPRPPTVYGTARHDPHSVRRAHIASGTPRHRGRLGHSHGLGHRLGIGNRIGPASLGKPPRANGHRLGIGHLIGGTLATASGTASEAGHASARLGTASAYGTESGTAFGIGNSIGHRPHRAPLDLRNVIGQPPRPPRTRIGPDSASGTAYSGTLRHQAPPREPWALHLDDRGEVPLDGSGLLLERPPDGRACSWEVLLDGQLGSERSRTAAALLGRPPVTAARLLGKSYGFGRTAEPGSYSCGLYLIGAELVATGLWRWLSGRFDMGGRTICAVAGLAAILCCGAGLAAIDVVALGWRQSLLWHWDGGILGCGTADGRSHLVMWRWLVPSSLETQRVVEPLCLSGEIRMAFVLYKHLGSYLSTENASMKFSSETLNTNYSVIVNSPVITAAINKDSNKVYLSDPVIFTVQHIQQSEENFNPNCSFWSYSKRSMTGFWSTQDCRLLGTNRTHTTCSCTHLTNFAVLMAHVDVKRAGPVNGLLLDIITWVGILLSLVCLLVCIFTFCFFRGLQSDRNTIHKNLCISLFIAETLFLTGINRTDQPIACAVFAALLHFFFLSAFTWMFLEGVQLYIMLVEVFESEHSRRRYFYLAGYGIPALIVAVSAAVDYHSYGTDRVCWLRLDTYFIWSFIGPATLIIMLNVIFLGIALYKMFHHTTILKPDSGCLDNIKSWVIGAIALLCLLGLTWAFGLMYVNESTVIMAYLFTIFNSLQGMFIFIFHCVLQKKVRKEYGKCLRTHCYSGKSVESSMGSVKSSSSRGPGRYSSASQVHHPPCMTNSSQLQYEQSRIRRMWNDTVRKQSESSFMAGDINSSATLNRGAMANHLIPNSLLRAHASNNPYNTLLGESAIYNNPTLSMYNAQEPYRETKGILNNARDTSAMDTLPLNGNHGNSYSLASADYMSDCVQIIDRTYNVHKETTLEKRILKELTSNYLPTYLNNHDRTAEHGRNLMNKLVNEVSNGGGVKDSPMLPVNLALGLDPSASFPHEDSLGLELIREESNTPLLPPPHHIQPLPSTFSSASSSRRRLPQENSESFFPLLTEEQTEDTPSPQRDSLYTSMPTLPDPERSDTHSLPRGGDMHTLPRSGEPDDVYYKSMPNLGSRNHLHQLHSYYQLGRGSSDGFIVPPKDELSPEETPQETAHMVTSL</sequence>
<evidence type="ECO:0000259" key="15">
    <source>
        <dbReference type="PROSITE" id="PS50221"/>
    </source>
</evidence>
<dbReference type="CDD" id="cd22846">
    <property type="entry name" value="Gal_Rha_Lectin_LPHN3"/>
    <property type="match status" value="1"/>
</dbReference>
<feature type="domain" description="G-protein coupled receptors family 2 profile 2" evidence="18">
    <location>
        <begin position="1403"/>
        <end position="1644"/>
    </location>
</feature>
<evidence type="ECO:0000256" key="1">
    <source>
        <dbReference type="ARBA" id="ARBA00004141"/>
    </source>
</evidence>
<evidence type="ECO:0000256" key="13">
    <source>
        <dbReference type="SAM" id="Phobius"/>
    </source>
</evidence>
<keyword evidence="4 13" id="KW-0812">Transmembrane</keyword>
<dbReference type="PROSITE" id="PS50227">
    <property type="entry name" value="G_PROTEIN_RECEP_F2_3"/>
    <property type="match status" value="1"/>
</dbReference>
<dbReference type="InterPro" id="IPR057244">
    <property type="entry name" value="GAIN_B"/>
</dbReference>
<feature type="region of interest" description="Disordered" evidence="12">
    <location>
        <begin position="2042"/>
        <end position="2065"/>
    </location>
</feature>
<feature type="transmembrane region" description="Helical" evidence="13">
    <location>
        <begin position="1591"/>
        <end position="1614"/>
    </location>
</feature>
<feature type="region of interest" description="Disordered" evidence="12">
    <location>
        <begin position="432"/>
        <end position="475"/>
    </location>
</feature>
<evidence type="ECO:0000256" key="11">
    <source>
        <dbReference type="PROSITE-ProRule" id="PRU00446"/>
    </source>
</evidence>
<evidence type="ECO:0000259" key="17">
    <source>
        <dbReference type="PROSITE" id="PS50228"/>
    </source>
</evidence>
<feature type="signal peptide" evidence="14">
    <location>
        <begin position="1"/>
        <end position="24"/>
    </location>
</feature>
<feature type="region of interest" description="Disordered" evidence="12">
    <location>
        <begin position="550"/>
        <end position="613"/>
    </location>
</feature>
<dbReference type="GO" id="GO:0097060">
    <property type="term" value="C:synaptic membrane"/>
    <property type="evidence" value="ECO:0007669"/>
    <property type="project" value="UniProtKB-SubCell"/>
</dbReference>
<dbReference type="PROSITE" id="PS50228">
    <property type="entry name" value="SUEL_LECTIN"/>
    <property type="match status" value="1"/>
</dbReference>
<evidence type="ECO:0000256" key="8">
    <source>
        <dbReference type="ARBA" id="ARBA00023136"/>
    </source>
</evidence>
<comment type="subcellular location">
    <subcellularLocation>
        <location evidence="1">Membrane</location>
        <topology evidence="1">Multi-pass membrane protein</topology>
    </subcellularLocation>
    <subcellularLocation>
        <location evidence="2">Secreted</location>
    </subcellularLocation>
    <subcellularLocation>
        <location evidence="10">Synaptic cell membrane</location>
    </subcellularLocation>
</comment>
<dbReference type="SMART" id="SM00008">
    <property type="entry name" value="HormR"/>
    <property type="match status" value="1"/>
</dbReference>
<feature type="transmembrane region" description="Helical" evidence="13">
    <location>
        <begin position="1464"/>
        <end position="1486"/>
    </location>
</feature>
<dbReference type="PROSITE" id="PS00650">
    <property type="entry name" value="G_PROTEIN_RECEP_F2_2"/>
    <property type="match status" value="1"/>
</dbReference>
<dbReference type="InterPro" id="IPR001879">
    <property type="entry name" value="GPCR_2_extracellular_dom"/>
</dbReference>
<keyword evidence="3" id="KW-0964">Secreted</keyword>
<dbReference type="InterPro" id="IPR000203">
    <property type="entry name" value="GPS"/>
</dbReference>
<dbReference type="FunFam" id="1.20.1070.10:FF:000011">
    <property type="entry name" value="Adhesion G protein-coupled receptor L2"/>
    <property type="match status" value="1"/>
</dbReference>
<dbReference type="Pfam" id="PF02793">
    <property type="entry name" value="HRM"/>
    <property type="match status" value="1"/>
</dbReference>
<feature type="compositionally biased region" description="Basic and acidic residues" evidence="12">
    <location>
        <begin position="739"/>
        <end position="753"/>
    </location>
</feature>
<feature type="transmembrane region" description="Helical" evidence="13">
    <location>
        <begin position="1405"/>
        <end position="1428"/>
    </location>
</feature>
<dbReference type="Pfam" id="PF02354">
    <property type="entry name" value="Latrophilin"/>
    <property type="match status" value="1"/>
</dbReference>
<dbReference type="GeneID" id="109080050"/>
<dbReference type="Pfam" id="PF00002">
    <property type="entry name" value="7tm_2"/>
    <property type="match status" value="1"/>
</dbReference>
<dbReference type="FunFam" id="2.60.120.740:FF:000001">
    <property type="entry name" value="Adhesion G protein-coupled receptor L2"/>
    <property type="match status" value="1"/>
</dbReference>
<feature type="compositionally biased region" description="Basic and acidic residues" evidence="12">
    <location>
        <begin position="853"/>
        <end position="866"/>
    </location>
</feature>
<evidence type="ECO:0000313" key="20">
    <source>
        <dbReference type="RefSeq" id="XP_042582791.1"/>
    </source>
</evidence>
<gene>
    <name evidence="20" type="primary">LOC109080050</name>
</gene>
<evidence type="ECO:0000259" key="16">
    <source>
        <dbReference type="PROSITE" id="PS50227"/>
    </source>
</evidence>
<evidence type="ECO:0000256" key="2">
    <source>
        <dbReference type="ARBA" id="ARBA00004613"/>
    </source>
</evidence>
<feature type="compositionally biased region" description="Polar residues" evidence="12">
    <location>
        <begin position="767"/>
        <end position="783"/>
    </location>
</feature>
<feature type="region of interest" description="Disordered" evidence="12">
    <location>
        <begin position="1665"/>
        <end position="1690"/>
    </location>
</feature>
<feature type="chain" id="PRO_5040504943" evidence="14">
    <location>
        <begin position="25"/>
        <end position="2065"/>
    </location>
</feature>
<feature type="compositionally biased region" description="Low complexity" evidence="12">
    <location>
        <begin position="1665"/>
        <end position="1687"/>
    </location>
</feature>
<dbReference type="Pfam" id="PF02191">
    <property type="entry name" value="OLF"/>
    <property type="match status" value="1"/>
</dbReference>
<feature type="transmembrane region" description="Helical" evidence="13">
    <location>
        <begin position="1507"/>
        <end position="1527"/>
    </location>
</feature>
<feature type="domain" description="GAIN-B" evidence="15">
    <location>
        <begin position="1220"/>
        <end position="1393"/>
    </location>
</feature>
<feature type="region of interest" description="Disordered" evidence="12">
    <location>
        <begin position="725"/>
        <end position="754"/>
    </location>
</feature>
<feature type="transmembrane region" description="Helical" evidence="13">
    <location>
        <begin position="1193"/>
        <end position="1218"/>
    </location>
</feature>
<dbReference type="PROSITE" id="PS50261">
    <property type="entry name" value="G_PROTEIN_RECEP_F2_4"/>
    <property type="match status" value="1"/>
</dbReference>
<proteinExistence type="predicted"/>
<dbReference type="SMART" id="SM00303">
    <property type="entry name" value="GPS"/>
    <property type="match status" value="1"/>
</dbReference>
<feature type="domain" description="Olfactomedin-like" evidence="19">
    <location>
        <begin position="139"/>
        <end position="398"/>
    </location>
</feature>
<protein>
    <submittedName>
        <fullName evidence="20">Adhesion G protein-coupled receptor L3-like</fullName>
    </submittedName>
</protein>
<evidence type="ECO:0000256" key="7">
    <source>
        <dbReference type="ARBA" id="ARBA00023018"/>
    </source>
</evidence>
<dbReference type="SMART" id="SM00284">
    <property type="entry name" value="OLF"/>
    <property type="match status" value="1"/>
</dbReference>
<keyword evidence="5 14" id="KW-0732">Signal</keyword>
<dbReference type="GO" id="GO:0005615">
    <property type="term" value="C:extracellular space"/>
    <property type="evidence" value="ECO:0007669"/>
    <property type="project" value="TreeGrafter"/>
</dbReference>
<evidence type="ECO:0000259" key="18">
    <source>
        <dbReference type="PROSITE" id="PS50261"/>
    </source>
</evidence>
<dbReference type="GO" id="GO:0030246">
    <property type="term" value="F:carbohydrate binding"/>
    <property type="evidence" value="ECO:0007669"/>
    <property type="project" value="InterPro"/>
</dbReference>
<evidence type="ECO:0000259" key="19">
    <source>
        <dbReference type="PROSITE" id="PS51132"/>
    </source>
</evidence>
<feature type="disulfide bond" evidence="11">
    <location>
        <begin position="140"/>
        <end position="322"/>
    </location>
</feature>
<evidence type="ECO:0000256" key="9">
    <source>
        <dbReference type="ARBA" id="ARBA00023157"/>
    </source>
</evidence>
<dbReference type="InterPro" id="IPR000832">
    <property type="entry name" value="GPCR_2_secretin-like"/>
</dbReference>
<feature type="region of interest" description="Disordered" evidence="12">
    <location>
        <begin position="801"/>
        <end position="872"/>
    </location>
</feature>
<feature type="region of interest" description="Disordered" evidence="12">
    <location>
        <begin position="766"/>
        <end position="785"/>
    </location>
</feature>
<dbReference type="PANTHER" id="PTHR23192">
    <property type="entry name" value="OLFACTOMEDIN-RELATED"/>
    <property type="match status" value="1"/>
</dbReference>
<keyword evidence="7" id="KW-0770">Synapse</keyword>
<dbReference type="Pfam" id="PF02140">
    <property type="entry name" value="SUEL_Lectin"/>
    <property type="match status" value="1"/>
</dbReference>
<feature type="compositionally biased region" description="Basic and acidic residues" evidence="12">
    <location>
        <begin position="833"/>
        <end position="842"/>
    </location>
</feature>
<feature type="domain" description="G-protein coupled receptors family 2 profile 1" evidence="16">
    <location>
        <begin position="486"/>
        <end position="543"/>
    </location>
</feature>
<feature type="region of interest" description="Disordered" evidence="12">
    <location>
        <begin position="1919"/>
        <end position="2008"/>
    </location>
</feature>
<feature type="compositionally biased region" description="Low complexity" evidence="12">
    <location>
        <begin position="432"/>
        <end position="461"/>
    </location>
</feature>
<dbReference type="OrthoDB" id="1100386at2759"/>
<keyword evidence="9 11" id="KW-1015">Disulfide bond</keyword>
<dbReference type="InterPro" id="IPR003334">
    <property type="entry name" value="GPCR_2_latrophilin_rcpt_C"/>
</dbReference>
<dbReference type="InterPro" id="IPR050605">
    <property type="entry name" value="Olfactomedin-like_domain"/>
</dbReference>